<feature type="chain" id="PRO_5001642789" evidence="1">
    <location>
        <begin position="22"/>
        <end position="153"/>
    </location>
</feature>
<evidence type="ECO:0000313" key="2">
    <source>
        <dbReference type="EMBL" id="KDQ34233.1"/>
    </source>
</evidence>
<name>A0A067P1N2_PLEO1</name>
<reference evidence="3" key="1">
    <citation type="journal article" date="2014" name="Proc. Natl. Acad. Sci. U.S.A.">
        <title>Extensive sampling of basidiomycete genomes demonstrates inadequacy of the white-rot/brown-rot paradigm for wood decay fungi.</title>
        <authorList>
            <person name="Riley R."/>
            <person name="Salamov A.A."/>
            <person name="Brown D.W."/>
            <person name="Nagy L.G."/>
            <person name="Floudas D."/>
            <person name="Held B.W."/>
            <person name="Levasseur A."/>
            <person name="Lombard V."/>
            <person name="Morin E."/>
            <person name="Otillar R."/>
            <person name="Lindquist E.A."/>
            <person name="Sun H."/>
            <person name="LaButti K.M."/>
            <person name="Schmutz J."/>
            <person name="Jabbour D."/>
            <person name="Luo H."/>
            <person name="Baker S.E."/>
            <person name="Pisabarro A.G."/>
            <person name="Walton J.D."/>
            <person name="Blanchette R.A."/>
            <person name="Henrissat B."/>
            <person name="Martin F."/>
            <person name="Cullen D."/>
            <person name="Hibbett D.S."/>
            <person name="Grigoriev I.V."/>
        </authorList>
    </citation>
    <scope>NUCLEOTIDE SEQUENCE [LARGE SCALE GENOMIC DNA]</scope>
    <source>
        <strain evidence="3">PC15</strain>
    </source>
</reference>
<evidence type="ECO:0000256" key="1">
    <source>
        <dbReference type="SAM" id="SignalP"/>
    </source>
</evidence>
<gene>
    <name evidence="2" type="ORF">PLEOSDRAFT_1100161</name>
</gene>
<sequence>MRFSSAFVLVATMFTLKNIAAVDPGNNALNMDVSDDFEHAIHKEYGPVVFDGLAKSGCSGWKCLKTVGKTSACLMKCVITGNPLCVVGCIPTSELCPCINCFPDVITNFLHKYDICTSELNAQLFSRVYLGLASDDEVKNANEAGYSISTFGA</sequence>
<organism evidence="2 3">
    <name type="scientific">Pleurotus ostreatus (strain PC15)</name>
    <name type="common">Oyster mushroom</name>
    <dbReference type="NCBI Taxonomy" id="1137138"/>
    <lineage>
        <taxon>Eukaryota</taxon>
        <taxon>Fungi</taxon>
        <taxon>Dikarya</taxon>
        <taxon>Basidiomycota</taxon>
        <taxon>Agaricomycotina</taxon>
        <taxon>Agaricomycetes</taxon>
        <taxon>Agaricomycetidae</taxon>
        <taxon>Agaricales</taxon>
        <taxon>Pleurotineae</taxon>
        <taxon>Pleurotaceae</taxon>
        <taxon>Pleurotus</taxon>
    </lineage>
</organism>
<proteinExistence type="predicted"/>
<dbReference type="Proteomes" id="UP000027073">
    <property type="component" value="Unassembled WGS sequence"/>
</dbReference>
<dbReference type="VEuPathDB" id="FungiDB:PLEOSDRAFT_1100161"/>
<dbReference type="OrthoDB" id="2963251at2759"/>
<dbReference type="EMBL" id="KL198004">
    <property type="protein sequence ID" value="KDQ34233.1"/>
    <property type="molecule type" value="Genomic_DNA"/>
</dbReference>
<dbReference type="HOGENOM" id="CLU_1714062_0_0_1"/>
<dbReference type="InParanoid" id="A0A067P1N2"/>
<protein>
    <submittedName>
        <fullName evidence="2">Uncharacterized protein</fullName>
    </submittedName>
</protein>
<evidence type="ECO:0000313" key="3">
    <source>
        <dbReference type="Proteomes" id="UP000027073"/>
    </source>
</evidence>
<keyword evidence="1" id="KW-0732">Signal</keyword>
<accession>A0A067P1N2</accession>
<dbReference type="AlphaFoldDB" id="A0A067P1N2"/>
<feature type="signal peptide" evidence="1">
    <location>
        <begin position="1"/>
        <end position="21"/>
    </location>
</feature>